<dbReference type="Gene3D" id="3.10.100.10">
    <property type="entry name" value="Mannose-Binding Protein A, subunit A"/>
    <property type="match status" value="1"/>
</dbReference>
<dbReference type="GO" id="GO:0005576">
    <property type="term" value="C:extracellular region"/>
    <property type="evidence" value="ECO:0007669"/>
    <property type="project" value="UniProtKB-SubCell"/>
</dbReference>
<comment type="subcellular location">
    <subcellularLocation>
        <location evidence="1">Secreted</location>
    </subcellularLocation>
</comment>
<dbReference type="AlphaFoldDB" id="A0A0C5DGP5"/>
<feature type="chain" id="PRO_5002187655" evidence="5">
    <location>
        <begin position="24"/>
        <end position="150"/>
    </location>
</feature>
<dbReference type="InterPro" id="IPR001304">
    <property type="entry name" value="C-type_lectin-like"/>
</dbReference>
<dbReference type="InterPro" id="IPR016187">
    <property type="entry name" value="CTDL_fold"/>
</dbReference>
<dbReference type="PANTHER" id="PTHR22803">
    <property type="entry name" value="MANNOSE, PHOSPHOLIPASE, LECTIN RECEPTOR RELATED"/>
    <property type="match status" value="1"/>
</dbReference>
<keyword evidence="5" id="KW-0732">Signal</keyword>
<evidence type="ECO:0000256" key="3">
    <source>
        <dbReference type="ARBA" id="ARBA00022525"/>
    </source>
</evidence>
<keyword evidence="7" id="KW-0430">Lectin</keyword>
<protein>
    <submittedName>
        <fullName evidence="7">C-type lectin-like protein 4B</fullName>
    </submittedName>
</protein>
<dbReference type="Pfam" id="PF00059">
    <property type="entry name" value="Lectin_C"/>
    <property type="match status" value="1"/>
</dbReference>
<feature type="signal peptide" evidence="5">
    <location>
        <begin position="1"/>
        <end position="23"/>
    </location>
</feature>
<dbReference type="FunFam" id="3.10.100.10:FF:000087">
    <property type="entry name" value="Snaclec rhodocetin subunit delta"/>
    <property type="match status" value="1"/>
</dbReference>
<proteinExistence type="evidence at transcript level"/>
<evidence type="ECO:0000313" key="7">
    <source>
        <dbReference type="EMBL" id="AJO70725.1"/>
    </source>
</evidence>
<evidence type="ECO:0000256" key="5">
    <source>
        <dbReference type="SAM" id="SignalP"/>
    </source>
</evidence>
<dbReference type="InterPro" id="IPR018378">
    <property type="entry name" value="C-type_lectin_CS"/>
</dbReference>
<evidence type="ECO:0000256" key="4">
    <source>
        <dbReference type="ARBA" id="ARBA00023157"/>
    </source>
</evidence>
<dbReference type="PROSITE" id="PS50041">
    <property type="entry name" value="C_TYPE_LECTIN_2"/>
    <property type="match status" value="1"/>
</dbReference>
<keyword evidence="4" id="KW-1015">Disulfide bond</keyword>
<dbReference type="EMBL" id="KP202320">
    <property type="protein sequence ID" value="AJO70725.1"/>
    <property type="molecule type" value="mRNA"/>
</dbReference>
<dbReference type="PROSITE" id="PS00615">
    <property type="entry name" value="C_TYPE_LECTIN_1"/>
    <property type="match status" value="1"/>
</dbReference>
<name>A0A0C5DGP5_MACLB</name>
<accession>A0A0C5DGP5</accession>
<keyword evidence="3" id="KW-0964">Secreted</keyword>
<evidence type="ECO:0000256" key="2">
    <source>
        <dbReference type="ARBA" id="ARBA00006747"/>
    </source>
</evidence>
<dbReference type="GO" id="GO:0030246">
    <property type="term" value="F:carbohydrate binding"/>
    <property type="evidence" value="ECO:0007669"/>
    <property type="project" value="UniProtKB-KW"/>
</dbReference>
<dbReference type="SMART" id="SM00034">
    <property type="entry name" value="CLECT"/>
    <property type="match status" value="1"/>
</dbReference>
<dbReference type="SUPFAM" id="SSF56436">
    <property type="entry name" value="C-type lectin-like"/>
    <property type="match status" value="1"/>
</dbReference>
<reference evidence="7" key="1">
    <citation type="submission" date="2014-11" db="EMBL/GenBank/DDBJ databases">
        <title>Vipera lebetina C-type lectin-like proteins.</title>
        <authorList>
            <person name="Siigur E."/>
            <person name="Aaspollu A."/>
            <person name="Siigur J."/>
        </authorList>
    </citation>
    <scope>NUCLEOTIDE SEQUENCE</scope>
</reference>
<comment type="similarity">
    <text evidence="2">Belongs to the snaclec family.</text>
</comment>
<dbReference type="InterPro" id="IPR050111">
    <property type="entry name" value="C-type_lectin/snaclec_domain"/>
</dbReference>
<organism evidence="7">
    <name type="scientific">Macrovipera lebetinus</name>
    <name type="common">Levantine viper</name>
    <name type="synonym">Vipera lebetina</name>
    <dbReference type="NCBI Taxonomy" id="3148341"/>
    <lineage>
        <taxon>Eukaryota</taxon>
        <taxon>Metazoa</taxon>
        <taxon>Chordata</taxon>
        <taxon>Craniata</taxon>
        <taxon>Vertebrata</taxon>
        <taxon>Euteleostomi</taxon>
        <taxon>Lepidosauria</taxon>
        <taxon>Squamata</taxon>
        <taxon>Bifurcata</taxon>
        <taxon>Unidentata</taxon>
        <taxon>Episquamata</taxon>
        <taxon>Toxicofera</taxon>
        <taxon>Serpentes</taxon>
        <taxon>Colubroidea</taxon>
        <taxon>Viperidae</taxon>
        <taxon>Viperinae</taxon>
        <taxon>Macrovipera</taxon>
    </lineage>
</organism>
<sequence>MGRFISVSFGLLVVFLSLSGTEAGFCCPNGWSSFGQHCYKVIEPLKNWTDAEKFCTEQHKGSHLASIHSSEEEAFVSKVASKVLKLGSVWIGLNDPWNNCHWEWSDNAKFDYKAMTRRPYCTVMVLKPDRIFWFNRGCEKSVSFVCKFLA</sequence>
<evidence type="ECO:0000259" key="6">
    <source>
        <dbReference type="PROSITE" id="PS50041"/>
    </source>
</evidence>
<dbReference type="InterPro" id="IPR016186">
    <property type="entry name" value="C-type_lectin-like/link_sf"/>
</dbReference>
<feature type="domain" description="C-type lectin" evidence="6">
    <location>
        <begin position="34"/>
        <end position="147"/>
    </location>
</feature>
<dbReference type="PRINTS" id="PR01504">
    <property type="entry name" value="PNCREATITSAP"/>
</dbReference>
<evidence type="ECO:0000256" key="1">
    <source>
        <dbReference type="ARBA" id="ARBA00004613"/>
    </source>
</evidence>